<dbReference type="PANTHER" id="PTHR43685">
    <property type="entry name" value="GLYCOSYLTRANSFERASE"/>
    <property type="match status" value="1"/>
</dbReference>
<evidence type="ECO:0000313" key="2">
    <source>
        <dbReference type="EMBL" id="PWS31660.1"/>
    </source>
</evidence>
<dbReference type="InterPro" id="IPR029044">
    <property type="entry name" value="Nucleotide-diphossugar_trans"/>
</dbReference>
<comment type="caution">
    <text evidence="2">The sequence shown here is derived from an EMBL/GenBank/DDBJ whole genome shotgun (WGS) entry which is preliminary data.</text>
</comment>
<dbReference type="InterPro" id="IPR001173">
    <property type="entry name" value="Glyco_trans_2-like"/>
</dbReference>
<dbReference type="GO" id="GO:0016740">
    <property type="term" value="F:transferase activity"/>
    <property type="evidence" value="ECO:0007669"/>
    <property type="project" value="UniProtKB-KW"/>
</dbReference>
<evidence type="ECO:0000313" key="3">
    <source>
        <dbReference type="Proteomes" id="UP000245391"/>
    </source>
</evidence>
<dbReference type="OrthoDB" id="9788101at2"/>
<feature type="domain" description="Glycosyltransferase 2-like" evidence="1">
    <location>
        <begin position="5"/>
        <end position="131"/>
    </location>
</feature>
<proteinExistence type="predicted"/>
<dbReference type="Pfam" id="PF00535">
    <property type="entry name" value="Glycos_transf_2"/>
    <property type="match status" value="1"/>
</dbReference>
<name>A0A317EXH2_9SPHI</name>
<keyword evidence="2" id="KW-0808">Transferase</keyword>
<dbReference type="Gene3D" id="3.90.550.10">
    <property type="entry name" value="Spore Coat Polysaccharide Biosynthesis Protein SpsA, Chain A"/>
    <property type="match status" value="1"/>
</dbReference>
<sequence length="248" mass="28388">MKITLITVVYNGEAFLKDCIESVVAQTHQDLEYIVVDGKSTDKTLSIIEGYKDNIHKFRSEMDDGLYDAINKGIKLATGEVVGILNADDMFASDAVLNKVAEAFIQNPDLDAVYGDLNYIHPLTQKITRQWKSKQTTWADIRKGWMPAHPTLYLKRDLFEKLGDYALDLGTTADYDLILRYFHKHKIKAQYLPELMVNMRMGGVSNQSFNSRYLAFINDYKALKRNEIPNPILTILRKKLSKLVQFIS</sequence>
<dbReference type="RefSeq" id="WP_109930620.1">
    <property type="nucleotide sequence ID" value="NZ_QGNY01000004.1"/>
</dbReference>
<keyword evidence="3" id="KW-1185">Reference proteome</keyword>
<reference evidence="3" key="1">
    <citation type="submission" date="2018-05" db="EMBL/GenBank/DDBJ databases">
        <title>Pedobacter paludis sp. nov., isolated from wetland soil.</title>
        <authorList>
            <person name="Zhang Y."/>
        </authorList>
    </citation>
    <scope>NUCLEOTIDE SEQUENCE [LARGE SCALE GENOMIC DNA]</scope>
    <source>
        <strain evidence="3">R-8</strain>
    </source>
</reference>
<dbReference type="CDD" id="cd06433">
    <property type="entry name" value="GT_2_WfgS_like"/>
    <property type="match status" value="1"/>
</dbReference>
<dbReference type="AlphaFoldDB" id="A0A317EXH2"/>
<dbReference type="SUPFAM" id="SSF53448">
    <property type="entry name" value="Nucleotide-diphospho-sugar transferases"/>
    <property type="match status" value="1"/>
</dbReference>
<dbReference type="EMBL" id="QGNY01000004">
    <property type="protein sequence ID" value="PWS31660.1"/>
    <property type="molecule type" value="Genomic_DNA"/>
</dbReference>
<dbReference type="Proteomes" id="UP000245391">
    <property type="component" value="Unassembled WGS sequence"/>
</dbReference>
<dbReference type="PANTHER" id="PTHR43685:SF2">
    <property type="entry name" value="GLYCOSYLTRANSFERASE 2-LIKE DOMAIN-CONTAINING PROTEIN"/>
    <property type="match status" value="1"/>
</dbReference>
<organism evidence="2 3">
    <name type="scientific">Pedobacter paludis</name>
    <dbReference type="NCBI Taxonomy" id="2203212"/>
    <lineage>
        <taxon>Bacteria</taxon>
        <taxon>Pseudomonadati</taxon>
        <taxon>Bacteroidota</taxon>
        <taxon>Sphingobacteriia</taxon>
        <taxon>Sphingobacteriales</taxon>
        <taxon>Sphingobacteriaceae</taxon>
        <taxon>Pedobacter</taxon>
    </lineage>
</organism>
<dbReference type="InterPro" id="IPR050834">
    <property type="entry name" value="Glycosyltransf_2"/>
</dbReference>
<protein>
    <submittedName>
        <fullName evidence="2">Glycosyl transferase</fullName>
    </submittedName>
</protein>
<evidence type="ECO:0000259" key="1">
    <source>
        <dbReference type="Pfam" id="PF00535"/>
    </source>
</evidence>
<gene>
    <name evidence="2" type="ORF">DF947_13830</name>
</gene>
<accession>A0A317EXH2</accession>